<dbReference type="Proteomes" id="UP000526083">
    <property type="component" value="Unassembled WGS sequence"/>
</dbReference>
<protein>
    <recommendedName>
        <fullName evidence="3">Excalibur calcium-binding domain-containing protein</fullName>
    </recommendedName>
</protein>
<name>A0A7W3JMJ6_9MICO</name>
<evidence type="ECO:0000256" key="2">
    <source>
        <dbReference type="SAM" id="SignalP"/>
    </source>
</evidence>
<sequence>MSSKLRARITRSSAKLAVTALVAVSISFMPQQAMAAESPLPEPSGSVTVEPSTSPTIDVVSSLLTDIPTISGTPKVGSTLTVNPGEWEAGASFSYQWFADDAPLLSATQATLKLANTMAGTRISVQVTGAKESFESASETSLATSVVAGGILAAVTPKISGTAAIGLKLTAVTGSWTIGTAISFQWYASGKALSGATSSTYVVTSSLSAAQISVKVTGAKSGFTSVSKTSSVTARVLASPVPKISGSAAVGAKLTAKPGSWTSGTTLKYQWYADGKAISKATGVTYTVSSSLAGKAISVKVAGTKSGYAWVSRTSSGAALVLLAATPKVSGTAAIGSKLTVSRGSWTSGTTFKYQWYASGEAISGATSSTYVVTAARAGAQISVKVTGSKSGFTTVAKTSTSTAKVLAASTPKISGSVKAGSTLSAKPGSWTSGTTLKYQWYANGKALSKATGATYTTTASAVGKKITLRVTGSKSGYVSVSRTSTATAMIVAPPKPPKPAAPAKPSRPADNKNCSDFASQAAAQAAFNKYYRYYGDVFGLDADKDRIACESLR</sequence>
<evidence type="ECO:0000313" key="4">
    <source>
        <dbReference type="EMBL" id="MBA8815585.1"/>
    </source>
</evidence>
<evidence type="ECO:0000313" key="5">
    <source>
        <dbReference type="Proteomes" id="UP000526083"/>
    </source>
</evidence>
<comment type="caution">
    <text evidence="4">The sequence shown here is derived from an EMBL/GenBank/DDBJ whole genome shotgun (WGS) entry which is preliminary data.</text>
</comment>
<dbReference type="EMBL" id="JACGWY010000001">
    <property type="protein sequence ID" value="MBA8815585.1"/>
    <property type="molecule type" value="Genomic_DNA"/>
</dbReference>
<accession>A0A7W3JMJ6</accession>
<evidence type="ECO:0000256" key="1">
    <source>
        <dbReference type="SAM" id="MobiDB-lite"/>
    </source>
</evidence>
<keyword evidence="2" id="KW-0732">Signal</keyword>
<dbReference type="Gene3D" id="2.60.40.2700">
    <property type="match status" value="5"/>
</dbReference>
<feature type="signal peptide" evidence="2">
    <location>
        <begin position="1"/>
        <end position="35"/>
    </location>
</feature>
<dbReference type="InterPro" id="IPR008613">
    <property type="entry name" value="Excalibur_Ca-bd_domain"/>
</dbReference>
<dbReference type="AlphaFoldDB" id="A0A7W3JMJ6"/>
<keyword evidence="5" id="KW-1185">Reference proteome</keyword>
<feature type="chain" id="PRO_5030844250" description="Excalibur calcium-binding domain-containing protein" evidence="2">
    <location>
        <begin position="36"/>
        <end position="554"/>
    </location>
</feature>
<gene>
    <name evidence="4" type="ORF">FHX48_000637</name>
</gene>
<feature type="compositionally biased region" description="Pro residues" evidence="1">
    <location>
        <begin position="494"/>
        <end position="503"/>
    </location>
</feature>
<dbReference type="RefSeq" id="WP_182486477.1">
    <property type="nucleotide sequence ID" value="NZ_JAAOZB010000002.1"/>
</dbReference>
<feature type="domain" description="Excalibur calcium-binding" evidence="3">
    <location>
        <begin position="511"/>
        <end position="551"/>
    </location>
</feature>
<reference evidence="4 5" key="1">
    <citation type="submission" date="2020-07" db="EMBL/GenBank/DDBJ databases">
        <title>Sequencing the genomes of 1000 actinobacteria strains.</title>
        <authorList>
            <person name="Klenk H.-P."/>
        </authorList>
    </citation>
    <scope>NUCLEOTIDE SEQUENCE [LARGE SCALE GENOMIC DNA]</scope>
    <source>
        <strain evidence="4 5">DSM 27576</strain>
    </source>
</reference>
<dbReference type="SMART" id="SM00894">
    <property type="entry name" value="Excalibur"/>
    <property type="match status" value="1"/>
</dbReference>
<organism evidence="4 5">
    <name type="scientific">Microbacterium halimionae</name>
    <dbReference type="NCBI Taxonomy" id="1526413"/>
    <lineage>
        <taxon>Bacteria</taxon>
        <taxon>Bacillati</taxon>
        <taxon>Actinomycetota</taxon>
        <taxon>Actinomycetes</taxon>
        <taxon>Micrococcales</taxon>
        <taxon>Microbacteriaceae</taxon>
        <taxon>Microbacterium</taxon>
    </lineage>
</organism>
<evidence type="ECO:0000259" key="3">
    <source>
        <dbReference type="SMART" id="SM00894"/>
    </source>
</evidence>
<proteinExistence type="predicted"/>
<feature type="region of interest" description="Disordered" evidence="1">
    <location>
        <begin position="494"/>
        <end position="515"/>
    </location>
</feature>